<dbReference type="PANTHER" id="PTHR37418">
    <property type="entry name" value="3-KETO-5-AMINOHEXANOATE CLEAVAGE ENZYME-RELATED"/>
    <property type="match status" value="1"/>
</dbReference>
<name>A0ABS3DFD0_9BACT</name>
<gene>
    <name evidence="1" type="ORF">JYK02_21155</name>
</gene>
<keyword evidence="2" id="KW-1185">Reference proteome</keyword>
<dbReference type="RefSeq" id="WP_207053528.1">
    <property type="nucleotide sequence ID" value="NZ_JAFIMU010000007.1"/>
</dbReference>
<comment type="caution">
    <text evidence="1">The sequence shown here is derived from an EMBL/GenBank/DDBJ whole genome shotgun (WGS) entry which is preliminary data.</text>
</comment>
<reference evidence="1 2" key="1">
    <citation type="submission" date="2021-02" db="EMBL/GenBank/DDBJ databases">
        <title>De Novo genome assembly of isolated myxobacteria.</title>
        <authorList>
            <person name="Stevens D.C."/>
        </authorList>
    </citation>
    <scope>NUCLEOTIDE SEQUENCE [LARGE SCALE GENOMIC DNA]</scope>
    <source>
        <strain evidence="1 2">ATCC 29039</strain>
    </source>
</reference>
<dbReference type="Gene3D" id="3.20.20.70">
    <property type="entry name" value="Aldolase class I"/>
    <property type="match status" value="1"/>
</dbReference>
<dbReference type="InterPro" id="IPR008567">
    <property type="entry name" value="BKACE"/>
</dbReference>
<dbReference type="EMBL" id="JAFIMU010000007">
    <property type="protein sequence ID" value="MBN8230026.1"/>
    <property type="molecule type" value="Genomic_DNA"/>
</dbReference>
<dbReference type="PANTHER" id="PTHR37418:SF1">
    <property type="entry name" value="3-KETO-5-AMINOHEXANOATE CLEAVAGE PROTEIN"/>
    <property type="match status" value="1"/>
</dbReference>
<proteinExistence type="predicted"/>
<protein>
    <submittedName>
        <fullName evidence="1">3-keto-5-aminohexanoate cleavage protein</fullName>
    </submittedName>
</protein>
<accession>A0ABS3DFD0</accession>
<dbReference type="InterPro" id="IPR013785">
    <property type="entry name" value="Aldolase_TIM"/>
</dbReference>
<organism evidence="1 2">
    <name type="scientific">Corallococcus macrosporus</name>
    <dbReference type="NCBI Taxonomy" id="35"/>
    <lineage>
        <taxon>Bacteria</taxon>
        <taxon>Pseudomonadati</taxon>
        <taxon>Myxococcota</taxon>
        <taxon>Myxococcia</taxon>
        <taxon>Myxococcales</taxon>
        <taxon>Cystobacterineae</taxon>
        <taxon>Myxococcaceae</taxon>
        <taxon>Corallococcus</taxon>
    </lineage>
</organism>
<dbReference type="Proteomes" id="UP000664052">
    <property type="component" value="Unassembled WGS sequence"/>
</dbReference>
<sequence>MNPVDGAIHGFIPRMLLKACLNGARAAADHPRLPVTPEALARDAAACHAAGAGAFHVHPRAAHGGESLDAADIGVTVSALRHACPGGPVGVSTGAWILPDVTARHARVASWKALSANTRPDFASVNLSEPGWESIADALLDAGIGVEAGVWFPEDVPRLVAWPRAGRCLRILVETQSSQPQAACREAQVLVDLLRATGLQRPLLVHGSEGGAWPVLDWALRHGFDARIGLEDTLTLPDGRPAEDKAALVRGAPRPRAGADHLPSPIAG</sequence>
<evidence type="ECO:0000313" key="2">
    <source>
        <dbReference type="Proteomes" id="UP000664052"/>
    </source>
</evidence>
<evidence type="ECO:0000313" key="1">
    <source>
        <dbReference type="EMBL" id="MBN8230026.1"/>
    </source>
</evidence>
<dbReference type="Pfam" id="PF05853">
    <property type="entry name" value="BKACE"/>
    <property type="match status" value="1"/>
</dbReference>